<feature type="compositionally biased region" description="Basic and acidic residues" evidence="1">
    <location>
        <begin position="151"/>
        <end position="169"/>
    </location>
</feature>
<dbReference type="Pfam" id="PF14902">
    <property type="entry name" value="DUF4494"/>
    <property type="match status" value="1"/>
</dbReference>
<evidence type="ECO:0008006" key="4">
    <source>
        <dbReference type="Google" id="ProtNLM"/>
    </source>
</evidence>
<proteinExistence type="predicted"/>
<dbReference type="AlphaFoldDB" id="A0A8G2BWT3"/>
<evidence type="ECO:0000256" key="1">
    <source>
        <dbReference type="SAM" id="MobiDB-lite"/>
    </source>
</evidence>
<gene>
    <name evidence="2" type="ORF">SAMN05444001_11035</name>
</gene>
<dbReference type="InterPro" id="IPR027848">
    <property type="entry name" value="DUF4494"/>
</dbReference>
<accession>A0A8G2BWT3</accession>
<organism evidence="2 3">
    <name type="scientific">Parabacteroides chinchillae</name>
    <dbReference type="NCBI Taxonomy" id="871327"/>
    <lineage>
        <taxon>Bacteria</taxon>
        <taxon>Pseudomonadati</taxon>
        <taxon>Bacteroidota</taxon>
        <taxon>Bacteroidia</taxon>
        <taxon>Bacteroidales</taxon>
        <taxon>Tannerellaceae</taxon>
        <taxon>Parabacteroides</taxon>
    </lineage>
</organism>
<dbReference type="RefSeq" id="WP_103983505.1">
    <property type="nucleotide sequence ID" value="NZ_FNVS01000010.1"/>
</dbReference>
<dbReference type="Proteomes" id="UP000236725">
    <property type="component" value="Unassembled WGS sequence"/>
</dbReference>
<keyword evidence="3" id="KW-1185">Reference proteome</keyword>
<evidence type="ECO:0000313" key="2">
    <source>
        <dbReference type="EMBL" id="SEF94030.1"/>
    </source>
</evidence>
<protein>
    <recommendedName>
        <fullName evidence="4">DUF4494 domain-containing protein</fullName>
    </recommendedName>
</protein>
<name>A0A8G2BWT3_9BACT</name>
<evidence type="ECO:0000313" key="3">
    <source>
        <dbReference type="Proteomes" id="UP000236725"/>
    </source>
</evidence>
<reference evidence="2 3" key="1">
    <citation type="submission" date="2016-10" db="EMBL/GenBank/DDBJ databases">
        <authorList>
            <person name="Varghese N."/>
            <person name="Submissions S."/>
        </authorList>
    </citation>
    <scope>NUCLEOTIDE SEQUENCE [LARGE SCALE GENOMIC DNA]</scope>
    <source>
        <strain evidence="2 3">DSM 29073</strain>
    </source>
</reference>
<sequence>MHNWFECKVSYEKILENGMQKKVTEPYLVDALSFTEAEARIIEEIRPFITGEFTVTDIKRARLSELFFNENGDRFYKIKVYFITLDEKSGAEKKTAAQMLAQACTLKEAIAVLEDGMKGTMADYTIASVTETQLMDVFPFDANSIPSAPKTGEELIAEQKKQAEEKQQI</sequence>
<dbReference type="EMBL" id="FNVS01000010">
    <property type="protein sequence ID" value="SEF94030.1"/>
    <property type="molecule type" value="Genomic_DNA"/>
</dbReference>
<comment type="caution">
    <text evidence="2">The sequence shown here is derived from an EMBL/GenBank/DDBJ whole genome shotgun (WGS) entry which is preliminary data.</text>
</comment>
<feature type="region of interest" description="Disordered" evidence="1">
    <location>
        <begin position="149"/>
        <end position="169"/>
    </location>
</feature>